<dbReference type="Gene3D" id="2.40.40.20">
    <property type="match status" value="1"/>
</dbReference>
<evidence type="ECO:0000256" key="1">
    <source>
        <dbReference type="ARBA" id="ARBA00022485"/>
    </source>
</evidence>
<accession>A0ABV9CIH4</accession>
<dbReference type="Gene3D" id="3.40.50.740">
    <property type="match status" value="1"/>
</dbReference>
<sequence length="751" mass="81598">MDTEWRPSACVLCASNCGIEIKLDGRRFERIRGDKAHPSSQGYACEKPLRLDHYQNGVDRLTHPLRRRPDGTFERVDWDTAIAEIAARFSAVRDAHGGESIFYYGGGGQGNHLGGSYSGAFMRALGARYRSNALAQEKTGLFWVSDRMLGNMATGDFEHCEVALFVGKNPWQSHGLPRARPTLREIARDPARCMIVIDPRRTETAELADIHLRVRPGADAWLLAAMAAVLVQEDLIAHEWLAAHAVGLEEVREALRPVPVAAYCETAGVPEELVRTAARRVAAASSVAVFEDLGVQMTLHSTLNSYLDNLLWLLTGNFGRPGTNNPPILFAPFVTFSHHGPKRDRVSPVAGARIISGLVPSNVVAEEILTDHPRRYRAMLVETANPAHSVADSKRMRAAMEALDLLVVIDIAMTETARLADYVLPAPSQFEKWEATFFNLEAPANHFHLRRPVLDPPEGADLLPEPEIHARLCEAVGALPADRVRPLREAAERGRAAFAEAFMAAMADPRLARVAPALLYRTLGPTLPGGAAAAASLWAQAVRVAMAHPDAVRRAGIDGEGVELGDRLFDAILDSPSGLVFTVDEPSDGWDRLGTPDKKIHLALPDLLEELAGLGAGPDEHPEYPFVLSAGERRAFTANTIFRDPSWRRRDVDGMLRISPKDAAELGLSGGSRARVTTRRGSVEATVEITDTLQAGHISLPNGLGLSYPGEAGEVTTGAPPNELTASEDRDPYAGTPWHKHVPARVEALPA</sequence>
<keyword evidence="9" id="KW-1185">Reference proteome</keyword>
<gene>
    <name evidence="8" type="ORF">ACFO60_18635</name>
</gene>
<dbReference type="InterPro" id="IPR006656">
    <property type="entry name" value="Mopterin_OxRdtase"/>
</dbReference>
<dbReference type="PANTHER" id="PTHR43105:SF9">
    <property type="entry name" value="NADPH-FE(3+) OXIDOREDUCTASE SUBUNIT ALPHA"/>
    <property type="match status" value="1"/>
</dbReference>
<reference evidence="9" key="1">
    <citation type="journal article" date="2019" name="Int. J. Syst. Evol. Microbiol.">
        <title>The Global Catalogue of Microorganisms (GCM) 10K type strain sequencing project: providing services to taxonomists for standard genome sequencing and annotation.</title>
        <authorList>
            <consortium name="The Broad Institute Genomics Platform"/>
            <consortium name="The Broad Institute Genome Sequencing Center for Infectious Disease"/>
            <person name="Wu L."/>
            <person name="Ma J."/>
        </authorList>
    </citation>
    <scope>NUCLEOTIDE SEQUENCE [LARGE SCALE GENOMIC DNA]</scope>
    <source>
        <strain evidence="9">CGMCC 4.7132</strain>
    </source>
</reference>
<dbReference type="Gene3D" id="3.40.228.10">
    <property type="entry name" value="Dimethylsulfoxide Reductase, domain 2"/>
    <property type="match status" value="1"/>
</dbReference>
<keyword evidence="3" id="KW-0560">Oxidoreductase</keyword>
<name>A0ABV9CIH4_9ACTN</name>
<evidence type="ECO:0000259" key="7">
    <source>
        <dbReference type="PROSITE" id="PS51669"/>
    </source>
</evidence>
<evidence type="ECO:0000256" key="3">
    <source>
        <dbReference type="ARBA" id="ARBA00023002"/>
    </source>
</evidence>
<dbReference type="SUPFAM" id="SSF53706">
    <property type="entry name" value="Formate dehydrogenase/DMSO reductase, domains 1-3"/>
    <property type="match status" value="1"/>
</dbReference>
<dbReference type="Proteomes" id="UP001596004">
    <property type="component" value="Unassembled WGS sequence"/>
</dbReference>
<dbReference type="InterPro" id="IPR006963">
    <property type="entry name" value="Mopterin_OxRdtase_4Fe-4S_dom"/>
</dbReference>
<keyword evidence="2" id="KW-0479">Metal-binding</keyword>
<dbReference type="InterPro" id="IPR009010">
    <property type="entry name" value="Asp_de-COase-like_dom_sf"/>
</dbReference>
<dbReference type="RefSeq" id="WP_380841677.1">
    <property type="nucleotide sequence ID" value="NZ_JBHSFP010000011.1"/>
</dbReference>
<dbReference type="EMBL" id="JBHSFP010000011">
    <property type="protein sequence ID" value="MFC4532798.1"/>
    <property type="molecule type" value="Genomic_DNA"/>
</dbReference>
<dbReference type="Pfam" id="PF01568">
    <property type="entry name" value="Molydop_binding"/>
    <property type="match status" value="1"/>
</dbReference>
<feature type="region of interest" description="Disordered" evidence="6">
    <location>
        <begin position="709"/>
        <end position="738"/>
    </location>
</feature>
<evidence type="ECO:0000256" key="4">
    <source>
        <dbReference type="ARBA" id="ARBA00023004"/>
    </source>
</evidence>
<dbReference type="PANTHER" id="PTHR43105">
    <property type="entry name" value="RESPIRATORY NITRATE REDUCTASE"/>
    <property type="match status" value="1"/>
</dbReference>
<evidence type="ECO:0000313" key="9">
    <source>
        <dbReference type="Proteomes" id="UP001596004"/>
    </source>
</evidence>
<proteinExistence type="predicted"/>
<evidence type="ECO:0000256" key="2">
    <source>
        <dbReference type="ARBA" id="ARBA00022723"/>
    </source>
</evidence>
<keyword evidence="1" id="KW-0004">4Fe-4S</keyword>
<dbReference type="SUPFAM" id="SSF50692">
    <property type="entry name" value="ADC-like"/>
    <property type="match status" value="1"/>
</dbReference>
<dbReference type="PROSITE" id="PS51669">
    <property type="entry name" value="4FE4S_MOW_BIS_MGD"/>
    <property type="match status" value="1"/>
</dbReference>
<evidence type="ECO:0000313" key="8">
    <source>
        <dbReference type="EMBL" id="MFC4532798.1"/>
    </source>
</evidence>
<evidence type="ECO:0000256" key="5">
    <source>
        <dbReference type="ARBA" id="ARBA00023014"/>
    </source>
</evidence>
<feature type="domain" description="4Fe-4S Mo/W bis-MGD-type" evidence="7">
    <location>
        <begin position="3"/>
        <end position="59"/>
    </location>
</feature>
<keyword evidence="4" id="KW-0408">Iron</keyword>
<comment type="caution">
    <text evidence="8">The sequence shown here is derived from an EMBL/GenBank/DDBJ whole genome shotgun (WGS) entry which is preliminary data.</text>
</comment>
<evidence type="ECO:0000256" key="6">
    <source>
        <dbReference type="SAM" id="MobiDB-lite"/>
    </source>
</evidence>
<dbReference type="InterPro" id="IPR006657">
    <property type="entry name" value="MoPterin_dinucl-bd_dom"/>
</dbReference>
<organism evidence="8 9">
    <name type="scientific">Sphaerisporangium dianthi</name>
    <dbReference type="NCBI Taxonomy" id="1436120"/>
    <lineage>
        <taxon>Bacteria</taxon>
        <taxon>Bacillati</taxon>
        <taxon>Actinomycetota</taxon>
        <taxon>Actinomycetes</taxon>
        <taxon>Streptosporangiales</taxon>
        <taxon>Streptosporangiaceae</taxon>
        <taxon>Sphaerisporangium</taxon>
    </lineage>
</organism>
<protein>
    <submittedName>
        <fullName evidence="8">Molybdopterin-dependent oxidoreductase</fullName>
    </submittedName>
</protein>
<dbReference type="Pfam" id="PF04879">
    <property type="entry name" value="Molybdop_Fe4S4"/>
    <property type="match status" value="1"/>
</dbReference>
<keyword evidence="5" id="KW-0411">Iron-sulfur</keyword>
<dbReference type="Gene3D" id="2.20.25.90">
    <property type="entry name" value="ADC-like domains"/>
    <property type="match status" value="1"/>
</dbReference>
<dbReference type="Pfam" id="PF00384">
    <property type="entry name" value="Molybdopterin"/>
    <property type="match status" value="1"/>
</dbReference>
<dbReference type="InterPro" id="IPR050123">
    <property type="entry name" value="Prok_molybdopt-oxidoreductase"/>
</dbReference>
<dbReference type="SMART" id="SM00926">
    <property type="entry name" value="Molybdop_Fe4S4"/>
    <property type="match status" value="1"/>
</dbReference>